<protein>
    <submittedName>
        <fullName evidence="5">Transcriptional regulator</fullName>
    </submittedName>
</protein>
<dbReference type="GO" id="GO:0003700">
    <property type="term" value="F:DNA-binding transcription factor activity"/>
    <property type="evidence" value="ECO:0007669"/>
    <property type="project" value="InterPro"/>
</dbReference>
<dbReference type="PROSITE" id="PS50949">
    <property type="entry name" value="HTH_GNTR"/>
    <property type="match status" value="1"/>
</dbReference>
<dbReference type="PRINTS" id="PR00035">
    <property type="entry name" value="HTHGNTR"/>
</dbReference>
<name>A0A8S8X7Y7_9PROT</name>
<dbReference type="PANTHER" id="PTHR43537:SF45">
    <property type="entry name" value="GNTR FAMILY REGULATORY PROTEIN"/>
    <property type="match status" value="1"/>
</dbReference>
<dbReference type="Proteomes" id="UP000681075">
    <property type="component" value="Unassembled WGS sequence"/>
</dbReference>
<dbReference type="CDD" id="cd07377">
    <property type="entry name" value="WHTH_GntR"/>
    <property type="match status" value="1"/>
</dbReference>
<accession>A0A8S8X7Y7</accession>
<evidence type="ECO:0000256" key="3">
    <source>
        <dbReference type="ARBA" id="ARBA00023163"/>
    </source>
</evidence>
<dbReference type="Gene3D" id="1.10.10.10">
    <property type="entry name" value="Winged helix-like DNA-binding domain superfamily/Winged helix DNA-binding domain"/>
    <property type="match status" value="1"/>
</dbReference>
<evidence type="ECO:0000259" key="4">
    <source>
        <dbReference type="PROSITE" id="PS50949"/>
    </source>
</evidence>
<dbReference type="AlphaFoldDB" id="A0A8S8X7Y7"/>
<evidence type="ECO:0000313" key="5">
    <source>
        <dbReference type="EMBL" id="GIL39908.1"/>
    </source>
</evidence>
<comment type="caution">
    <text evidence="5">The sequence shown here is derived from an EMBL/GenBank/DDBJ whole genome shotgun (WGS) entry which is preliminary data.</text>
</comment>
<organism evidence="5 6">
    <name type="scientific">Roseiterribacter gracilis</name>
    <dbReference type="NCBI Taxonomy" id="2812848"/>
    <lineage>
        <taxon>Bacteria</taxon>
        <taxon>Pseudomonadati</taxon>
        <taxon>Pseudomonadota</taxon>
        <taxon>Alphaproteobacteria</taxon>
        <taxon>Rhodospirillales</taxon>
        <taxon>Roseiterribacteraceae</taxon>
        <taxon>Roseiterribacter</taxon>
    </lineage>
</organism>
<dbReference type="InterPro" id="IPR036390">
    <property type="entry name" value="WH_DNA-bd_sf"/>
</dbReference>
<evidence type="ECO:0000313" key="6">
    <source>
        <dbReference type="Proteomes" id="UP000681075"/>
    </source>
</evidence>
<dbReference type="SMART" id="SM00345">
    <property type="entry name" value="HTH_GNTR"/>
    <property type="match status" value="1"/>
</dbReference>
<dbReference type="Pfam" id="PF00392">
    <property type="entry name" value="GntR"/>
    <property type="match status" value="1"/>
</dbReference>
<dbReference type="RefSeq" id="WP_420243027.1">
    <property type="nucleotide sequence ID" value="NZ_BOPV01000001.1"/>
</dbReference>
<evidence type="ECO:0000256" key="2">
    <source>
        <dbReference type="ARBA" id="ARBA00023125"/>
    </source>
</evidence>
<dbReference type="EMBL" id="BOPV01000001">
    <property type="protein sequence ID" value="GIL39908.1"/>
    <property type="molecule type" value="Genomic_DNA"/>
</dbReference>
<dbReference type="InterPro" id="IPR000524">
    <property type="entry name" value="Tscrpt_reg_HTH_GntR"/>
</dbReference>
<feature type="domain" description="HTH gntR-type" evidence="4">
    <location>
        <begin position="5"/>
        <end position="72"/>
    </location>
</feature>
<gene>
    <name evidence="5" type="ORF">TMPK1_21450</name>
</gene>
<keyword evidence="6" id="KW-1185">Reference proteome</keyword>
<dbReference type="GO" id="GO:0003677">
    <property type="term" value="F:DNA binding"/>
    <property type="evidence" value="ECO:0007669"/>
    <property type="project" value="UniProtKB-KW"/>
</dbReference>
<dbReference type="InterPro" id="IPR036388">
    <property type="entry name" value="WH-like_DNA-bd_sf"/>
</dbReference>
<evidence type="ECO:0000256" key="1">
    <source>
        <dbReference type="ARBA" id="ARBA00023015"/>
    </source>
</evidence>
<keyword evidence="1" id="KW-0805">Transcription regulation</keyword>
<keyword evidence="3" id="KW-0804">Transcription</keyword>
<sequence length="224" mass="25250">MPPAVRKVDMIYDTLRELLRDAAFPPAEPLSSRDLADTYSVSRTPIRDAFKQLEAEGLLTYIPEQGYFPRVADDVTLTRAYAERAEIIARARRPGANGRAVRRSSDARSTTFRELSRRAAVIAEDTPARLIETILLDVAAHAGDPKCLADARDNVATLAPMRLAEQILPDHVDDAARIVRLYRAGKYDELLRAFRDYSQKRVVAMPSLSRQILRPKVKPRTRPR</sequence>
<dbReference type="PANTHER" id="PTHR43537">
    <property type="entry name" value="TRANSCRIPTIONAL REGULATOR, GNTR FAMILY"/>
    <property type="match status" value="1"/>
</dbReference>
<keyword evidence="2" id="KW-0238">DNA-binding</keyword>
<reference evidence="5" key="1">
    <citation type="submission" date="2021-02" db="EMBL/GenBank/DDBJ databases">
        <title>Genome sequence of Rhodospirillales sp. strain TMPK1 isolated from soil.</title>
        <authorList>
            <person name="Nakai R."/>
            <person name="Kusada H."/>
            <person name="Tamaki H."/>
        </authorList>
    </citation>
    <scope>NUCLEOTIDE SEQUENCE</scope>
    <source>
        <strain evidence="5">TMPK1</strain>
    </source>
</reference>
<dbReference type="SUPFAM" id="SSF46785">
    <property type="entry name" value="Winged helix' DNA-binding domain"/>
    <property type="match status" value="1"/>
</dbReference>
<proteinExistence type="predicted"/>